<dbReference type="Gene3D" id="1.25.40.10">
    <property type="entry name" value="Tetratricopeptide repeat domain"/>
    <property type="match status" value="1"/>
</dbReference>
<protein>
    <recommendedName>
        <fullName evidence="7">Pre-mRNA-splicing factor Syf1/CRNKL1-like C-terminal HAT-repeats domain-containing protein</fullName>
    </recommendedName>
</protein>
<evidence type="ECO:0000256" key="1">
    <source>
        <dbReference type="ARBA" id="ARBA00004123"/>
    </source>
</evidence>
<organism evidence="8">
    <name type="scientific">Ananas comosus var. bracteatus</name>
    <name type="common">red pineapple</name>
    <dbReference type="NCBI Taxonomy" id="296719"/>
    <lineage>
        <taxon>Eukaryota</taxon>
        <taxon>Viridiplantae</taxon>
        <taxon>Streptophyta</taxon>
        <taxon>Embryophyta</taxon>
        <taxon>Tracheophyta</taxon>
        <taxon>Spermatophyta</taxon>
        <taxon>Magnoliopsida</taxon>
        <taxon>Liliopsida</taxon>
        <taxon>Poales</taxon>
        <taxon>Bromeliaceae</taxon>
        <taxon>Bromelioideae</taxon>
        <taxon>Ananas</taxon>
    </lineage>
</organism>
<reference evidence="8" key="1">
    <citation type="submission" date="2020-07" db="EMBL/GenBank/DDBJ databases">
        <authorList>
            <person name="Lin J."/>
        </authorList>
    </citation>
    <scope>NUCLEOTIDE SEQUENCE</scope>
</reference>
<keyword evidence="4" id="KW-0677">Repeat</keyword>
<dbReference type="InterPro" id="IPR011990">
    <property type="entry name" value="TPR-like_helical_dom_sf"/>
</dbReference>
<evidence type="ECO:0000256" key="3">
    <source>
        <dbReference type="ARBA" id="ARBA00022664"/>
    </source>
</evidence>
<dbReference type="PANTHER" id="PTHR11246:SF5">
    <property type="entry name" value="PRE-MRNA-SPLICING FACTOR SYF1"/>
    <property type="match status" value="1"/>
</dbReference>
<comment type="subcellular location">
    <subcellularLocation>
        <location evidence="1">Nucleus</location>
    </subcellularLocation>
</comment>
<keyword evidence="5" id="KW-0508">mRNA splicing</keyword>
<evidence type="ECO:0000259" key="7">
    <source>
        <dbReference type="Pfam" id="PF23231"/>
    </source>
</evidence>
<proteinExistence type="inferred from homology"/>
<name>A0A6V7PA37_ANACO</name>
<dbReference type="InterPro" id="IPR055430">
    <property type="entry name" value="HAT_Syf1_CNRKL1_C"/>
</dbReference>
<dbReference type="EMBL" id="LR862146">
    <property type="protein sequence ID" value="CAD1827712.1"/>
    <property type="molecule type" value="Genomic_DNA"/>
</dbReference>
<dbReference type="AlphaFoldDB" id="A0A6V7PA37"/>
<dbReference type="PANTHER" id="PTHR11246">
    <property type="entry name" value="PRE-MRNA SPLICING FACTOR"/>
    <property type="match status" value="1"/>
</dbReference>
<keyword evidence="3" id="KW-0507">mRNA processing</keyword>
<dbReference type="GO" id="GO:0000974">
    <property type="term" value="C:Prp19 complex"/>
    <property type="evidence" value="ECO:0007669"/>
    <property type="project" value="TreeGrafter"/>
</dbReference>
<evidence type="ECO:0000256" key="4">
    <source>
        <dbReference type="ARBA" id="ARBA00022737"/>
    </source>
</evidence>
<dbReference type="GO" id="GO:0000349">
    <property type="term" value="P:generation of catalytic spliceosome for first transesterification step"/>
    <property type="evidence" value="ECO:0007669"/>
    <property type="project" value="TreeGrafter"/>
</dbReference>
<comment type="similarity">
    <text evidence="2">Belongs to the crooked-neck family.</text>
</comment>
<accession>A0A6V7PA37</accession>
<dbReference type="SMART" id="SM00386">
    <property type="entry name" value="HAT"/>
    <property type="match status" value="3"/>
</dbReference>
<sequence>MEEDYGLLRRALDVYERAVKSVPPSEKLSIYEIYIDRAESLGFEKVRQIYEQAIESGLPDGDLKTLCMRFADKEGSVGEIDRARGLYMYASKFADPQSDSNFWKKCTNFEIVHGNEDTFREMLRIARFLSACSQRSNRDPLLILSDLIVTLTS</sequence>
<dbReference type="InterPro" id="IPR003107">
    <property type="entry name" value="HAT"/>
</dbReference>
<dbReference type="SUPFAM" id="SSF48452">
    <property type="entry name" value="TPR-like"/>
    <property type="match status" value="1"/>
</dbReference>
<gene>
    <name evidence="8" type="ORF">CB5_LOCUS10923</name>
</gene>
<dbReference type="Pfam" id="PF23231">
    <property type="entry name" value="HAT_Syf1_CNRKL1_C"/>
    <property type="match status" value="1"/>
</dbReference>
<evidence type="ECO:0000256" key="6">
    <source>
        <dbReference type="ARBA" id="ARBA00023242"/>
    </source>
</evidence>
<evidence type="ECO:0000313" key="8">
    <source>
        <dbReference type="EMBL" id="CAD1827712.1"/>
    </source>
</evidence>
<keyword evidence="6" id="KW-0539">Nucleus</keyword>
<evidence type="ECO:0000256" key="5">
    <source>
        <dbReference type="ARBA" id="ARBA00023187"/>
    </source>
</evidence>
<dbReference type="InterPro" id="IPR045075">
    <property type="entry name" value="Syf1-like"/>
</dbReference>
<evidence type="ECO:0000256" key="2">
    <source>
        <dbReference type="ARBA" id="ARBA00008644"/>
    </source>
</evidence>
<dbReference type="GO" id="GO:0071014">
    <property type="term" value="C:post-mRNA release spliceosomal complex"/>
    <property type="evidence" value="ECO:0007669"/>
    <property type="project" value="TreeGrafter"/>
</dbReference>
<dbReference type="GO" id="GO:0071007">
    <property type="term" value="C:U2-type catalytic step 2 spliceosome"/>
    <property type="evidence" value="ECO:0007669"/>
    <property type="project" value="TreeGrafter"/>
</dbReference>
<feature type="domain" description="Pre-mRNA-splicing factor Syf1/CRNKL1-like C-terminal HAT-repeats" evidence="7">
    <location>
        <begin position="1"/>
        <end position="133"/>
    </location>
</feature>